<reference evidence="2 3" key="1">
    <citation type="journal article" date="2012" name="J. Bacteriol.">
        <title>Draft Genome Sequence of Salimicrobium sp. Strain MJ3, Isolated from Myulchi-Jeot, Korean Fermented Seafood.</title>
        <authorList>
            <person name="Lee S.H."/>
            <person name="Jung J.Y."/>
            <person name="Jeon C.O."/>
        </authorList>
    </citation>
    <scope>NUCLEOTIDE SEQUENCE [LARGE SCALE GENOMIC DNA]</scope>
    <source>
        <strain evidence="2 3">MJ3</strain>
    </source>
</reference>
<evidence type="ECO:0000313" key="2">
    <source>
        <dbReference type="EMBL" id="EKE30508.1"/>
    </source>
</evidence>
<organism evidence="2 3">
    <name type="scientific">Salimicrobium jeotgali</name>
    <dbReference type="NCBI Taxonomy" id="1230341"/>
    <lineage>
        <taxon>Bacteria</taxon>
        <taxon>Bacillati</taxon>
        <taxon>Bacillota</taxon>
        <taxon>Bacilli</taxon>
        <taxon>Bacillales</taxon>
        <taxon>Bacillaceae</taxon>
        <taxon>Salimicrobium</taxon>
    </lineage>
</organism>
<evidence type="ECO:0000313" key="1">
    <source>
        <dbReference type="EMBL" id="AKG05511.1"/>
    </source>
</evidence>
<evidence type="ECO:0000313" key="4">
    <source>
        <dbReference type="Proteomes" id="UP000092654"/>
    </source>
</evidence>
<proteinExistence type="predicted"/>
<dbReference type="RefSeq" id="WP_008592717.1">
    <property type="nucleotide sequence ID" value="NZ_AMPQ01000045.1"/>
</dbReference>
<dbReference type="EMBL" id="CP011361">
    <property type="protein sequence ID" value="AKG05511.1"/>
    <property type="molecule type" value="Genomic_DNA"/>
</dbReference>
<reference evidence="4" key="2">
    <citation type="submission" date="2015-06" db="EMBL/GenBank/DDBJ databases">
        <title>Salimicrobium jeotgali MJ3, isolated from Myulchi jeot, a traditional Korean fermented seafood.</title>
        <authorList>
            <person name="Kim K.H."/>
            <person name="Jeon C.O."/>
            <person name="Jin H.M."/>
        </authorList>
    </citation>
    <scope>NUCLEOTIDE SEQUENCE [LARGE SCALE GENOMIC DNA]</scope>
    <source>
        <strain evidence="4">MJ3</strain>
    </source>
</reference>
<sequence>MDNEKVREFIDKENKKIILELAGQSRFEIIACLLMPDGDRLVTVVDHTTTEKLPYTYLYSEIPYTDDLDIQDLFIRHKHLIEDGTYDD</sequence>
<accession>K2G5K0</accession>
<evidence type="ECO:0000313" key="3">
    <source>
        <dbReference type="Proteomes" id="UP000011746"/>
    </source>
</evidence>
<dbReference type="AlphaFoldDB" id="K2G5K0"/>
<dbReference type="EMBL" id="AMPQ01000045">
    <property type="protein sequence ID" value="EKE30508.1"/>
    <property type="molecule type" value="Genomic_DNA"/>
</dbReference>
<dbReference type="Proteomes" id="UP000011746">
    <property type="component" value="Unassembled WGS sequence"/>
</dbReference>
<name>K2G5K0_9BACI</name>
<gene>
    <name evidence="1" type="ORF">AAV35_012595</name>
    <name evidence="2" type="ORF">MJ3_13744</name>
</gene>
<reference evidence="1" key="3">
    <citation type="submission" date="2016-11" db="EMBL/GenBank/DDBJ databases">
        <title>Salimicrobium jeotgali MJ3, isolated from Myulchi jeot, a traditional Korean fermented seafood.</title>
        <authorList>
            <person name="Kim K.H."/>
            <person name="Jeon C.O."/>
            <person name="Jin H.M."/>
        </authorList>
    </citation>
    <scope>NUCLEOTIDE SEQUENCE</scope>
    <source>
        <strain evidence="1">MJ3</strain>
    </source>
</reference>
<protein>
    <submittedName>
        <fullName evidence="2">Uncharacterized protein</fullName>
    </submittedName>
</protein>
<dbReference type="STRING" id="1230341.AAV35_012595"/>
<keyword evidence="3" id="KW-1185">Reference proteome</keyword>
<dbReference type="KEGG" id="sje:AAV35_012595"/>
<dbReference type="Proteomes" id="UP000092654">
    <property type="component" value="Chromosome"/>
</dbReference>